<evidence type="ECO:0000256" key="6">
    <source>
        <dbReference type="ARBA" id="ARBA00023125"/>
    </source>
</evidence>
<evidence type="ECO:0000256" key="7">
    <source>
        <dbReference type="ARBA" id="ARBA00023239"/>
    </source>
</evidence>
<keyword evidence="5" id="KW-0190">Covalent protein-DNA linkage</keyword>
<dbReference type="PANTHER" id="PTHR13604:SF0">
    <property type="entry name" value="ABASIC SITE PROCESSING PROTEIN HMCES"/>
    <property type="match status" value="1"/>
</dbReference>
<evidence type="ECO:0000256" key="2">
    <source>
        <dbReference type="ARBA" id="ARBA00022670"/>
    </source>
</evidence>
<dbReference type="InterPro" id="IPR036590">
    <property type="entry name" value="SRAP-like"/>
</dbReference>
<dbReference type="SUPFAM" id="SSF143081">
    <property type="entry name" value="BB1717-like"/>
    <property type="match status" value="1"/>
</dbReference>
<proteinExistence type="inferred from homology"/>
<dbReference type="GO" id="GO:0003697">
    <property type="term" value="F:single-stranded DNA binding"/>
    <property type="evidence" value="ECO:0007669"/>
    <property type="project" value="InterPro"/>
</dbReference>
<dbReference type="AlphaFoldDB" id="A0A6J6XJ69"/>
<keyword evidence="6" id="KW-0238">DNA-binding</keyword>
<evidence type="ECO:0000256" key="1">
    <source>
        <dbReference type="ARBA" id="ARBA00008136"/>
    </source>
</evidence>
<name>A0A6J6XJ69_9ZZZZ</name>
<dbReference type="GO" id="GO:0106300">
    <property type="term" value="P:protein-DNA covalent cross-linking repair"/>
    <property type="evidence" value="ECO:0007669"/>
    <property type="project" value="InterPro"/>
</dbReference>
<dbReference type="GO" id="GO:0006508">
    <property type="term" value="P:proteolysis"/>
    <property type="evidence" value="ECO:0007669"/>
    <property type="project" value="UniProtKB-KW"/>
</dbReference>
<evidence type="ECO:0000256" key="4">
    <source>
        <dbReference type="ARBA" id="ARBA00022801"/>
    </source>
</evidence>
<dbReference type="Gene3D" id="3.90.1680.10">
    <property type="entry name" value="SOS response associated peptidase-like"/>
    <property type="match status" value="1"/>
</dbReference>
<protein>
    <submittedName>
        <fullName evidence="8">Unannotated protein</fullName>
    </submittedName>
</protein>
<sequence>MCGRFNSIASGADFAKTFDASLIGEQLAPNFNVAPTAEIYALISKHVERTNNLELSVFNWGLVPSWAKDKTKSSGMINARCETLTEKPSFRNLIARHRCVVPMQGFYEWSDTDSGATRPTKSTRPTRQAHYVSRADGEVMTVAGLWSTWIDPNRQQVDSTSASILRTCTIITTDANDSLRPIHHRMPVILEKDAVAQWLDPADLAPLGLLVPAENDVVVHEVTTRLERTRNVLSTQLGDDQSGRLF</sequence>
<dbReference type="Pfam" id="PF02586">
    <property type="entry name" value="SRAP"/>
    <property type="match status" value="1"/>
</dbReference>
<dbReference type="PANTHER" id="PTHR13604">
    <property type="entry name" value="DC12-RELATED"/>
    <property type="match status" value="1"/>
</dbReference>
<reference evidence="8" key="1">
    <citation type="submission" date="2020-05" db="EMBL/GenBank/DDBJ databases">
        <authorList>
            <person name="Chiriac C."/>
            <person name="Salcher M."/>
            <person name="Ghai R."/>
            <person name="Kavagutti S V."/>
        </authorList>
    </citation>
    <scope>NUCLEOTIDE SEQUENCE</scope>
</reference>
<evidence type="ECO:0000256" key="5">
    <source>
        <dbReference type="ARBA" id="ARBA00023124"/>
    </source>
</evidence>
<keyword evidence="7" id="KW-0456">Lyase</keyword>
<comment type="similarity">
    <text evidence="1">Belongs to the SOS response-associated peptidase family.</text>
</comment>
<dbReference type="InterPro" id="IPR003738">
    <property type="entry name" value="SRAP"/>
</dbReference>
<dbReference type="GO" id="GO:0008233">
    <property type="term" value="F:peptidase activity"/>
    <property type="evidence" value="ECO:0007669"/>
    <property type="project" value="UniProtKB-KW"/>
</dbReference>
<gene>
    <name evidence="8" type="ORF">UFOPK3026_00317</name>
</gene>
<keyword evidence="4" id="KW-0378">Hydrolase</keyword>
<evidence type="ECO:0000256" key="3">
    <source>
        <dbReference type="ARBA" id="ARBA00022763"/>
    </source>
</evidence>
<accession>A0A6J6XJ69</accession>
<evidence type="ECO:0000313" key="8">
    <source>
        <dbReference type="EMBL" id="CAB4796822.1"/>
    </source>
</evidence>
<keyword evidence="2" id="KW-0645">Protease</keyword>
<dbReference type="GO" id="GO:0016829">
    <property type="term" value="F:lyase activity"/>
    <property type="evidence" value="ECO:0007669"/>
    <property type="project" value="UniProtKB-KW"/>
</dbReference>
<keyword evidence="3" id="KW-0227">DNA damage</keyword>
<dbReference type="EMBL" id="CAFAAP010000029">
    <property type="protein sequence ID" value="CAB4796822.1"/>
    <property type="molecule type" value="Genomic_DNA"/>
</dbReference>
<organism evidence="8">
    <name type="scientific">freshwater metagenome</name>
    <dbReference type="NCBI Taxonomy" id="449393"/>
    <lineage>
        <taxon>unclassified sequences</taxon>
        <taxon>metagenomes</taxon>
        <taxon>ecological metagenomes</taxon>
    </lineage>
</organism>